<feature type="coiled-coil region" evidence="1">
    <location>
        <begin position="88"/>
        <end position="115"/>
    </location>
</feature>
<keyword evidence="2" id="KW-0472">Membrane</keyword>
<name>A0A1R0Y9H8_9BACL</name>
<evidence type="ECO:0000256" key="1">
    <source>
        <dbReference type="SAM" id="Coils"/>
    </source>
</evidence>
<reference evidence="3 4" key="1">
    <citation type="submission" date="2016-10" db="EMBL/GenBank/DDBJ databases">
        <title>Paenibacillus species isolates.</title>
        <authorList>
            <person name="Beno S.M."/>
        </authorList>
    </citation>
    <scope>NUCLEOTIDE SEQUENCE [LARGE SCALE GENOMIC DNA]</scope>
    <source>
        <strain evidence="3 4">FSL H7-0710</strain>
    </source>
</reference>
<dbReference type="AlphaFoldDB" id="A0A1R0Y9H8"/>
<dbReference type="OrthoDB" id="10008852at2"/>
<comment type="caution">
    <text evidence="3">The sequence shown here is derived from an EMBL/GenBank/DDBJ whole genome shotgun (WGS) entry which is preliminary data.</text>
</comment>
<feature type="transmembrane region" description="Helical" evidence="2">
    <location>
        <begin position="318"/>
        <end position="338"/>
    </location>
</feature>
<dbReference type="Proteomes" id="UP000187439">
    <property type="component" value="Unassembled WGS sequence"/>
</dbReference>
<feature type="transmembrane region" description="Helical" evidence="2">
    <location>
        <begin position="366"/>
        <end position="385"/>
    </location>
</feature>
<sequence>MAFSSKLDTYFQKITEFEKLESDIQREQADRKHLLTELSLEQEQIQQVERVLTELQGGLDEAAAGVSLQDVQAGAEEQQLIVQGDLKMLQHIEQYNELCSEYEQVENKLGLLAEEETLNRERQEEHRRINQDAEAYFHLVDKLEDGEEREAALNNIVEKAHEETMYAHLSTLKKRPSILLRFNRLLQDLKMEAGDRVPDPWNGEQLGAIPPEPVQSIVIEQLQENANERLNDIEQLLHLMNTNKEKAGDNQSLVERWKSDILKSGKPLLIGGMILVALAATFGAMWALLSGLLYVLLIALYILPIAVLIFLFIRAGWIAGVVGAVVSGLLSWWIIGIIKNYEWIDRSWRRAKNTFSSLSDFFTSPLFWIGALVVVVLMIGWLGLLRARRNRQYYQAKEQCIGAIASLTQEDTFLRVLRSDYAIRNLLEETVQYELQSAYELNPALHPQHQGMDSSQLELEAAEGSDTKLLRISKVIRYDAELIDERQRTIIIPTGLAKEQEFALTKRMTQLKADIQAQVQMVDTAVYEQLQLLIRSKQVKKLSAAAVMKREVASSHQQLSRLKEDNLQNRSNCQTKMAEADKQLQEEQLKCEKQLDAVLSMEVYPFHQNGRLPEVITLGLKKELSGGLPRKHDDFWLLPVPEERPILFVYDQKGLNLQLGRDNVADGAKMMLDKFIRLIADSYTRAVPAYLLDQTLFVSAKASDHDKYKAYNKELTYSYSIEGRSEKGVINEPYLFNYVKSYQLQEAGSRKSLSTLIKEVDGDFNKFRKVLKAENLKHKIVYAIWEHAEDEYFKTLQTAATTSSVHLYAFIDEGLYSNLKDDKRLHNFSKVYRLDIGQPSELRLVNGEHQELMIKVDPDFKIVSIMDGEKDATIQRYEFTTLFSRMSAHELGGEMRSE</sequence>
<evidence type="ECO:0000313" key="3">
    <source>
        <dbReference type="EMBL" id="OMD44055.1"/>
    </source>
</evidence>
<feature type="coiled-coil region" evidence="1">
    <location>
        <begin position="570"/>
        <end position="597"/>
    </location>
</feature>
<organism evidence="3 4">
    <name type="scientific">Paenibacillus odorifer</name>
    <dbReference type="NCBI Taxonomy" id="189426"/>
    <lineage>
        <taxon>Bacteria</taxon>
        <taxon>Bacillati</taxon>
        <taxon>Bacillota</taxon>
        <taxon>Bacilli</taxon>
        <taxon>Bacillales</taxon>
        <taxon>Paenibacillaceae</taxon>
        <taxon>Paenibacillus</taxon>
    </lineage>
</organism>
<dbReference type="RefSeq" id="WP_076116341.1">
    <property type="nucleotide sequence ID" value="NZ_MPTC01000001.1"/>
</dbReference>
<keyword evidence="2" id="KW-0812">Transmembrane</keyword>
<dbReference type="EMBL" id="MPTC01000001">
    <property type="protein sequence ID" value="OMD44055.1"/>
    <property type="molecule type" value="Genomic_DNA"/>
</dbReference>
<keyword evidence="1" id="KW-0175">Coiled coil</keyword>
<keyword evidence="2" id="KW-1133">Transmembrane helix</keyword>
<proteinExistence type="predicted"/>
<gene>
    <name evidence="3" type="ORF">BSK52_00450</name>
</gene>
<feature type="transmembrane region" description="Helical" evidence="2">
    <location>
        <begin position="268"/>
        <end position="288"/>
    </location>
</feature>
<feature type="coiled-coil region" evidence="1">
    <location>
        <begin position="17"/>
        <end position="51"/>
    </location>
</feature>
<evidence type="ECO:0000256" key="2">
    <source>
        <dbReference type="SAM" id="Phobius"/>
    </source>
</evidence>
<evidence type="ECO:0000313" key="4">
    <source>
        <dbReference type="Proteomes" id="UP000187439"/>
    </source>
</evidence>
<accession>A0A1R0Y9H8</accession>
<protein>
    <submittedName>
        <fullName evidence="3">Uncharacterized protein</fullName>
    </submittedName>
</protein>
<feature type="transmembrane region" description="Helical" evidence="2">
    <location>
        <begin position="294"/>
        <end position="313"/>
    </location>
</feature>